<dbReference type="AlphaFoldDB" id="A0A150WJ98"/>
<dbReference type="PANTHER" id="PTHR11451">
    <property type="entry name" value="THREONINE-TRNA LIGASE"/>
    <property type="match status" value="1"/>
</dbReference>
<dbReference type="GO" id="GO:0005524">
    <property type="term" value="F:ATP binding"/>
    <property type="evidence" value="ECO:0007669"/>
    <property type="project" value="UniProtKB-KW"/>
</dbReference>
<evidence type="ECO:0000256" key="10">
    <source>
        <dbReference type="ARBA" id="ARBA00023146"/>
    </source>
</evidence>
<keyword evidence="7" id="KW-0862">Zinc</keyword>
<keyword evidence="3" id="KW-0963">Cytoplasm</keyword>
<dbReference type="InterPro" id="IPR006195">
    <property type="entry name" value="aa-tRNA-synth_II"/>
</dbReference>
<keyword evidence="5" id="KW-0479">Metal-binding</keyword>
<keyword evidence="15" id="KW-1185">Reference proteome</keyword>
<organism evidence="14 15">
    <name type="scientific">Bdellovibrio bacteriovorus</name>
    <dbReference type="NCBI Taxonomy" id="959"/>
    <lineage>
        <taxon>Bacteria</taxon>
        <taxon>Pseudomonadati</taxon>
        <taxon>Bdellovibrionota</taxon>
        <taxon>Bdellovibrionia</taxon>
        <taxon>Bdellovibrionales</taxon>
        <taxon>Pseudobdellovibrionaceae</taxon>
        <taxon>Bdellovibrio</taxon>
    </lineage>
</organism>
<evidence type="ECO:0000256" key="8">
    <source>
        <dbReference type="ARBA" id="ARBA00022840"/>
    </source>
</evidence>
<evidence type="ECO:0000256" key="12">
    <source>
        <dbReference type="NCBIfam" id="TIGR00418"/>
    </source>
</evidence>
<evidence type="ECO:0000259" key="13">
    <source>
        <dbReference type="PROSITE" id="PS50862"/>
    </source>
</evidence>
<gene>
    <name evidence="14" type="ORF">AZI86_13170</name>
</gene>
<dbReference type="RefSeq" id="WP_061835664.1">
    <property type="nucleotide sequence ID" value="NZ_LUKE01000003.1"/>
</dbReference>
<feature type="domain" description="Aminoacyl-transfer RNA synthetases class-II family profile" evidence="13">
    <location>
        <begin position="6"/>
        <end position="305"/>
    </location>
</feature>
<dbReference type="PRINTS" id="PR01047">
    <property type="entry name" value="TRNASYNTHTHR"/>
</dbReference>
<evidence type="ECO:0000256" key="4">
    <source>
        <dbReference type="ARBA" id="ARBA00022598"/>
    </source>
</evidence>
<dbReference type="InterPro" id="IPR036621">
    <property type="entry name" value="Anticodon-bd_dom_sf"/>
</dbReference>
<evidence type="ECO:0000256" key="9">
    <source>
        <dbReference type="ARBA" id="ARBA00022917"/>
    </source>
</evidence>
<protein>
    <recommendedName>
        <fullName evidence="2 12">Threonine--tRNA ligase</fullName>
        <ecNumber evidence="2 12">6.1.1.3</ecNumber>
    </recommendedName>
</protein>
<dbReference type="FunFam" id="3.30.930.10:FF:000002">
    <property type="entry name" value="Threonine--tRNA ligase"/>
    <property type="match status" value="1"/>
</dbReference>
<evidence type="ECO:0000256" key="7">
    <source>
        <dbReference type="ARBA" id="ARBA00022833"/>
    </source>
</evidence>
<dbReference type="Pfam" id="PF00587">
    <property type="entry name" value="tRNA-synt_2b"/>
    <property type="match status" value="1"/>
</dbReference>
<dbReference type="SUPFAM" id="SSF52954">
    <property type="entry name" value="Class II aaRS ABD-related"/>
    <property type="match status" value="1"/>
</dbReference>
<evidence type="ECO:0000256" key="3">
    <source>
        <dbReference type="ARBA" id="ARBA00022490"/>
    </source>
</evidence>
<dbReference type="SUPFAM" id="SSF55681">
    <property type="entry name" value="Class II aaRS and biotin synthetases"/>
    <property type="match status" value="1"/>
</dbReference>
<keyword evidence="10" id="KW-0030">Aminoacyl-tRNA synthetase</keyword>
<evidence type="ECO:0000256" key="5">
    <source>
        <dbReference type="ARBA" id="ARBA00022723"/>
    </source>
</evidence>
<comment type="similarity">
    <text evidence="1">Belongs to the class-II aminoacyl-tRNA synthetase family.</text>
</comment>
<dbReference type="InterPro" id="IPR002320">
    <property type="entry name" value="Thr-tRNA-ligase_IIa"/>
</dbReference>
<keyword evidence="8" id="KW-0067">ATP-binding</keyword>
<dbReference type="Proteomes" id="UP000075320">
    <property type="component" value="Unassembled WGS sequence"/>
</dbReference>
<name>A0A150WJ98_BDEBC</name>
<proteinExistence type="inferred from homology"/>
<dbReference type="InterPro" id="IPR002314">
    <property type="entry name" value="aa-tRNA-synt_IIb"/>
</dbReference>
<comment type="caution">
    <text evidence="14">The sequence shown here is derived from an EMBL/GenBank/DDBJ whole genome shotgun (WGS) entry which is preliminary data.</text>
</comment>
<sequence>MSSPIDHRQLADEMEIYFLNESVGAGLPNWLPHGVAIRDSLEAFVKDLEFKGGYQRVISPHLAKADLYQASGHLRAFKEDMYPPIQWPEDQSQYYLKPMNCPHHHMAFAALPRSYRDLPLRLAEYGQVYRFERSGSLKGLSRVRGLCQNDGHIYMPRSKSLDEVISVLELHERCYRALGLKGYRYRLSKHDPHQMQKFDGEVSLWQESEKILKEALDKLNLEYFEAEGEAAFYGPKIDVQMKMNSGIEESIASVQLDFNSGKKFNLQFINQDGKSEHPWIVHRAPLGSHERFVALLLEFYQGRLPGWLAPIQVHLIPVREEHIENARQLAQELRMQGVRAQVEMSQGSVSKKLLFSHRLRPFSYLVIGDKEIKEGVYNLQRSNMSELMGLQEMIFRLKELLKQP</sequence>
<dbReference type="Gene3D" id="3.40.50.800">
    <property type="entry name" value="Anticodon-binding domain"/>
    <property type="match status" value="1"/>
</dbReference>
<dbReference type="PROSITE" id="PS50862">
    <property type="entry name" value="AA_TRNA_LIGASE_II"/>
    <property type="match status" value="1"/>
</dbReference>
<evidence type="ECO:0000313" key="14">
    <source>
        <dbReference type="EMBL" id="KYG63770.1"/>
    </source>
</evidence>
<evidence type="ECO:0000256" key="6">
    <source>
        <dbReference type="ARBA" id="ARBA00022741"/>
    </source>
</evidence>
<evidence type="ECO:0000256" key="2">
    <source>
        <dbReference type="ARBA" id="ARBA00013163"/>
    </source>
</evidence>
<dbReference type="GO" id="GO:0046872">
    <property type="term" value="F:metal ion binding"/>
    <property type="evidence" value="ECO:0007669"/>
    <property type="project" value="UniProtKB-KW"/>
</dbReference>
<keyword evidence="4" id="KW-0436">Ligase</keyword>
<evidence type="ECO:0000313" key="15">
    <source>
        <dbReference type="Proteomes" id="UP000075320"/>
    </source>
</evidence>
<dbReference type="InterPro" id="IPR004154">
    <property type="entry name" value="Anticodon-bd"/>
</dbReference>
<dbReference type="PANTHER" id="PTHR11451:SF56">
    <property type="entry name" value="THREONINE--TRNA LIGASE 1"/>
    <property type="match status" value="1"/>
</dbReference>
<dbReference type="NCBIfam" id="TIGR00418">
    <property type="entry name" value="thrS"/>
    <property type="match status" value="1"/>
</dbReference>
<evidence type="ECO:0000256" key="1">
    <source>
        <dbReference type="ARBA" id="ARBA00008226"/>
    </source>
</evidence>
<comment type="catalytic activity">
    <reaction evidence="11">
        <text>tRNA(Thr) + L-threonine + ATP = L-threonyl-tRNA(Thr) + AMP + diphosphate + H(+)</text>
        <dbReference type="Rhea" id="RHEA:24624"/>
        <dbReference type="Rhea" id="RHEA-COMP:9670"/>
        <dbReference type="Rhea" id="RHEA-COMP:9704"/>
        <dbReference type="ChEBI" id="CHEBI:15378"/>
        <dbReference type="ChEBI" id="CHEBI:30616"/>
        <dbReference type="ChEBI" id="CHEBI:33019"/>
        <dbReference type="ChEBI" id="CHEBI:57926"/>
        <dbReference type="ChEBI" id="CHEBI:78442"/>
        <dbReference type="ChEBI" id="CHEBI:78534"/>
        <dbReference type="ChEBI" id="CHEBI:456215"/>
        <dbReference type="EC" id="6.1.1.3"/>
    </reaction>
</comment>
<accession>A0A150WJ98</accession>
<dbReference type="EC" id="6.1.1.3" evidence="2 12"/>
<keyword evidence="6" id="KW-0547">Nucleotide-binding</keyword>
<dbReference type="GO" id="GO:0005737">
    <property type="term" value="C:cytoplasm"/>
    <property type="evidence" value="ECO:0007669"/>
    <property type="project" value="UniProtKB-UniRule"/>
</dbReference>
<dbReference type="Pfam" id="PF03129">
    <property type="entry name" value="HGTP_anticodon"/>
    <property type="match status" value="1"/>
</dbReference>
<dbReference type="OrthoDB" id="5287277at2"/>
<dbReference type="GO" id="GO:0006435">
    <property type="term" value="P:threonyl-tRNA aminoacylation"/>
    <property type="evidence" value="ECO:0007669"/>
    <property type="project" value="UniProtKB-UniRule"/>
</dbReference>
<evidence type="ECO:0000256" key="11">
    <source>
        <dbReference type="ARBA" id="ARBA00049515"/>
    </source>
</evidence>
<dbReference type="Gene3D" id="3.30.930.10">
    <property type="entry name" value="Bira Bifunctional Protein, Domain 2"/>
    <property type="match status" value="1"/>
</dbReference>
<dbReference type="InterPro" id="IPR045864">
    <property type="entry name" value="aa-tRNA-synth_II/BPL/LPL"/>
</dbReference>
<reference evidence="14 15" key="1">
    <citation type="submission" date="2016-03" db="EMBL/GenBank/DDBJ databases">
        <authorList>
            <person name="Ploux O."/>
        </authorList>
    </citation>
    <scope>NUCLEOTIDE SEQUENCE [LARGE SCALE GENOMIC DNA]</scope>
    <source>
        <strain evidence="14 15">R0</strain>
    </source>
</reference>
<keyword evidence="9" id="KW-0648">Protein biosynthesis</keyword>
<dbReference type="GO" id="GO:0004829">
    <property type="term" value="F:threonine-tRNA ligase activity"/>
    <property type="evidence" value="ECO:0007669"/>
    <property type="project" value="UniProtKB-UniRule"/>
</dbReference>
<dbReference type="EMBL" id="LUKE01000003">
    <property type="protein sequence ID" value="KYG63770.1"/>
    <property type="molecule type" value="Genomic_DNA"/>
</dbReference>